<keyword evidence="2" id="KW-1185">Reference proteome</keyword>
<sequence>MTGEISTAAAAANAIDRKTAAILKLGFLSRQGLVTCNQSRWNGSKWFQVVVVVLLSLVNGNSFTRKVGCGNAFEIKYQSSMLSANTQRLEAGNLQRTAHHTAHGAWQPTMSLVDVVQANWLFAPAFEALNLWVPLVLGFSALYRLPIL</sequence>
<proteinExistence type="predicted"/>
<protein>
    <submittedName>
        <fullName evidence="1">Uncharacterized protein</fullName>
    </submittedName>
</protein>
<reference evidence="1 2" key="1">
    <citation type="journal article" date="2023" name="Mol. Phylogenet. Evol.">
        <title>Genome-scale phylogeny and comparative genomics of the fungal order Sordariales.</title>
        <authorList>
            <person name="Hensen N."/>
            <person name="Bonometti L."/>
            <person name="Westerberg I."/>
            <person name="Brannstrom I.O."/>
            <person name="Guillou S."/>
            <person name="Cros-Aarteil S."/>
            <person name="Calhoun S."/>
            <person name="Haridas S."/>
            <person name="Kuo A."/>
            <person name="Mondo S."/>
            <person name="Pangilinan J."/>
            <person name="Riley R."/>
            <person name="LaButti K."/>
            <person name="Andreopoulos B."/>
            <person name="Lipzen A."/>
            <person name="Chen C."/>
            <person name="Yan M."/>
            <person name="Daum C."/>
            <person name="Ng V."/>
            <person name="Clum A."/>
            <person name="Steindorff A."/>
            <person name="Ohm R.A."/>
            <person name="Martin F."/>
            <person name="Silar P."/>
            <person name="Natvig D.O."/>
            <person name="Lalanne C."/>
            <person name="Gautier V."/>
            <person name="Ament-Velasquez S.L."/>
            <person name="Kruys A."/>
            <person name="Hutchinson M.I."/>
            <person name="Powell A.J."/>
            <person name="Barry K."/>
            <person name="Miller A.N."/>
            <person name="Grigoriev I.V."/>
            <person name="Debuchy R."/>
            <person name="Gladieux P."/>
            <person name="Hiltunen Thoren M."/>
            <person name="Johannesson H."/>
        </authorList>
    </citation>
    <scope>NUCLEOTIDE SEQUENCE [LARGE SCALE GENOMIC DNA]</scope>
    <source>
        <strain evidence="1 2">FGSC 10403</strain>
    </source>
</reference>
<dbReference type="AlphaFoldDB" id="A0AAJ0I4Z8"/>
<dbReference type="GeneID" id="87877360"/>
<evidence type="ECO:0000313" key="1">
    <source>
        <dbReference type="EMBL" id="KAK3490176.1"/>
    </source>
</evidence>
<dbReference type="RefSeq" id="XP_062691359.1">
    <property type="nucleotide sequence ID" value="XM_062839738.1"/>
</dbReference>
<dbReference type="Proteomes" id="UP001285908">
    <property type="component" value="Unassembled WGS sequence"/>
</dbReference>
<accession>A0AAJ0I4Z8</accession>
<dbReference type="EMBL" id="JAULSX010000005">
    <property type="protein sequence ID" value="KAK3490176.1"/>
    <property type="molecule type" value="Genomic_DNA"/>
</dbReference>
<evidence type="ECO:0000313" key="2">
    <source>
        <dbReference type="Proteomes" id="UP001285908"/>
    </source>
</evidence>
<name>A0AAJ0I4Z8_9PEZI</name>
<comment type="caution">
    <text evidence="1">The sequence shown here is derived from an EMBL/GenBank/DDBJ whole genome shotgun (WGS) entry which is preliminary data.</text>
</comment>
<organism evidence="1 2">
    <name type="scientific">Neurospora hispaniola</name>
    <dbReference type="NCBI Taxonomy" id="588809"/>
    <lineage>
        <taxon>Eukaryota</taxon>
        <taxon>Fungi</taxon>
        <taxon>Dikarya</taxon>
        <taxon>Ascomycota</taxon>
        <taxon>Pezizomycotina</taxon>
        <taxon>Sordariomycetes</taxon>
        <taxon>Sordariomycetidae</taxon>
        <taxon>Sordariales</taxon>
        <taxon>Sordariaceae</taxon>
        <taxon>Neurospora</taxon>
    </lineage>
</organism>
<gene>
    <name evidence="1" type="ORF">B0T23DRAFT_420724</name>
</gene>